<evidence type="ECO:0000256" key="1">
    <source>
        <dbReference type="ARBA" id="ARBA00023015"/>
    </source>
</evidence>
<organism evidence="5 6">
    <name type="scientific">Paenibacillus agaridevorans</name>
    <dbReference type="NCBI Taxonomy" id="171404"/>
    <lineage>
        <taxon>Bacteria</taxon>
        <taxon>Bacillati</taxon>
        <taxon>Bacillota</taxon>
        <taxon>Bacilli</taxon>
        <taxon>Bacillales</taxon>
        <taxon>Paenibacillaceae</taxon>
        <taxon>Paenibacillus</taxon>
    </lineage>
</organism>
<reference evidence="5 6" key="1">
    <citation type="submission" date="2017-08" db="EMBL/GenBank/DDBJ databases">
        <title>Substantial Increase in Enzyme Production by Combined Drug-Resistance Mutations in Paenibacillus agaridevorans.</title>
        <authorList>
            <person name="Tanaka Y."/>
            <person name="Funane K."/>
            <person name="Hosaka T."/>
            <person name="Shiwa Y."/>
            <person name="Fujita N."/>
            <person name="Miyazaki T."/>
            <person name="Yoshikawa H."/>
            <person name="Murakami K."/>
            <person name="Kasahara K."/>
            <person name="Inaoka T."/>
            <person name="Hiraga Y."/>
            <person name="Ochi K."/>
        </authorList>
    </citation>
    <scope>NUCLEOTIDE SEQUENCE [LARGE SCALE GENOMIC DNA]</scope>
    <source>
        <strain evidence="5 6">T-3040</strain>
    </source>
</reference>
<keyword evidence="6" id="KW-1185">Reference proteome</keyword>
<dbReference type="GO" id="GO:0003700">
    <property type="term" value="F:DNA-binding transcription factor activity"/>
    <property type="evidence" value="ECO:0007669"/>
    <property type="project" value="InterPro"/>
</dbReference>
<protein>
    <submittedName>
        <fullName evidence="5">AraC family transcriptional regulator</fullName>
    </submittedName>
</protein>
<evidence type="ECO:0000256" key="2">
    <source>
        <dbReference type="ARBA" id="ARBA00023125"/>
    </source>
</evidence>
<evidence type="ECO:0000313" key="6">
    <source>
        <dbReference type="Proteomes" id="UP000245202"/>
    </source>
</evidence>
<keyword evidence="1" id="KW-0805">Transcription regulation</keyword>
<dbReference type="EMBL" id="BDQX01000339">
    <property type="protein sequence ID" value="GBG10565.1"/>
    <property type="molecule type" value="Genomic_DNA"/>
</dbReference>
<dbReference type="PANTHER" id="PTHR43280">
    <property type="entry name" value="ARAC-FAMILY TRANSCRIPTIONAL REGULATOR"/>
    <property type="match status" value="1"/>
</dbReference>
<dbReference type="InterPro" id="IPR009057">
    <property type="entry name" value="Homeodomain-like_sf"/>
</dbReference>
<dbReference type="SMART" id="SM00342">
    <property type="entry name" value="HTH_ARAC"/>
    <property type="match status" value="1"/>
</dbReference>
<dbReference type="SUPFAM" id="SSF46689">
    <property type="entry name" value="Homeodomain-like"/>
    <property type="match status" value="2"/>
</dbReference>
<evidence type="ECO:0000256" key="3">
    <source>
        <dbReference type="ARBA" id="ARBA00023163"/>
    </source>
</evidence>
<dbReference type="Proteomes" id="UP000245202">
    <property type="component" value="Unassembled WGS sequence"/>
</dbReference>
<sequence length="291" mass="33020">MGYAYEELAQYFANTPLALYGVYRTQLEANRVYGGHVDKPTARCGVLIALDGEAEFQFDDESYLLAPGKVLIGGAGRRLEIIAGEQGFRYCLVHYLPVQIDSDKALLDRSEESAADEGEIREPRDIALLEAALAPELLRLVDSLLEADSSPDFMNLLEKKSIFYQIIANVLQSERHGQNKESYPVIEDAIQYIQTHFTEPITLATLAERYKLKAKYFSHLFTKYTGMGPIDYLIHYRMNKAQEWLQTKQFSVSAVARSVGYADPYYFSRLFKKYKGIAPSQIGLIGRELER</sequence>
<dbReference type="PANTHER" id="PTHR43280:SF29">
    <property type="entry name" value="ARAC-FAMILY TRANSCRIPTIONAL REGULATOR"/>
    <property type="match status" value="1"/>
</dbReference>
<keyword evidence="3" id="KW-0804">Transcription</keyword>
<feature type="domain" description="HTH araC/xylS-type" evidence="4">
    <location>
        <begin position="187"/>
        <end position="285"/>
    </location>
</feature>
<dbReference type="PROSITE" id="PS01124">
    <property type="entry name" value="HTH_ARAC_FAMILY_2"/>
    <property type="match status" value="1"/>
</dbReference>
<dbReference type="AlphaFoldDB" id="A0A2R5EWS2"/>
<accession>A0A2R5EWS2</accession>
<dbReference type="InterPro" id="IPR018060">
    <property type="entry name" value="HTH_AraC"/>
</dbReference>
<dbReference type="SUPFAM" id="SSF51215">
    <property type="entry name" value="Regulatory protein AraC"/>
    <property type="match status" value="1"/>
</dbReference>
<comment type="caution">
    <text evidence="5">The sequence shown here is derived from an EMBL/GenBank/DDBJ whole genome shotgun (WGS) entry which is preliminary data.</text>
</comment>
<name>A0A2R5EWS2_9BACL</name>
<gene>
    <name evidence="5" type="ORF">PAT3040_05312</name>
</gene>
<dbReference type="GO" id="GO:0043565">
    <property type="term" value="F:sequence-specific DNA binding"/>
    <property type="evidence" value="ECO:0007669"/>
    <property type="project" value="InterPro"/>
</dbReference>
<dbReference type="PROSITE" id="PS00041">
    <property type="entry name" value="HTH_ARAC_FAMILY_1"/>
    <property type="match status" value="1"/>
</dbReference>
<dbReference type="RefSeq" id="WP_108995040.1">
    <property type="nucleotide sequence ID" value="NZ_BDQX01000339.1"/>
</dbReference>
<dbReference type="InterPro" id="IPR018062">
    <property type="entry name" value="HTH_AraC-typ_CS"/>
</dbReference>
<keyword evidence="2" id="KW-0238">DNA-binding</keyword>
<dbReference type="InterPro" id="IPR037923">
    <property type="entry name" value="HTH-like"/>
</dbReference>
<dbReference type="Pfam" id="PF12833">
    <property type="entry name" value="HTH_18"/>
    <property type="match status" value="1"/>
</dbReference>
<evidence type="ECO:0000313" key="5">
    <source>
        <dbReference type="EMBL" id="GBG10565.1"/>
    </source>
</evidence>
<proteinExistence type="predicted"/>
<dbReference type="Gene3D" id="1.10.10.60">
    <property type="entry name" value="Homeodomain-like"/>
    <property type="match status" value="2"/>
</dbReference>
<evidence type="ECO:0000259" key="4">
    <source>
        <dbReference type="PROSITE" id="PS01124"/>
    </source>
</evidence>